<reference evidence="1" key="1">
    <citation type="journal article" date="2022" name="bioRxiv">
        <title>Sequencing and chromosome-scale assembly of the giantPleurodeles waltlgenome.</title>
        <authorList>
            <person name="Brown T."/>
            <person name="Elewa A."/>
            <person name="Iarovenko S."/>
            <person name="Subramanian E."/>
            <person name="Araus A.J."/>
            <person name="Petzold A."/>
            <person name="Susuki M."/>
            <person name="Suzuki K.-i.T."/>
            <person name="Hayashi T."/>
            <person name="Toyoda A."/>
            <person name="Oliveira C."/>
            <person name="Osipova E."/>
            <person name="Leigh N.D."/>
            <person name="Simon A."/>
            <person name="Yun M.H."/>
        </authorList>
    </citation>
    <scope>NUCLEOTIDE SEQUENCE</scope>
    <source>
        <strain evidence="1">20211129_DDA</strain>
        <tissue evidence="1">Liver</tissue>
    </source>
</reference>
<dbReference type="AlphaFoldDB" id="A0AAV7US03"/>
<name>A0AAV7US03_PLEWA</name>
<dbReference type="Proteomes" id="UP001066276">
    <property type="component" value="Chromosome 2_2"/>
</dbReference>
<sequence length="110" mass="12274">MNTKCQAPVIENNSNRFVNPRLELSKIGVREHKTAVALKQKRERARAHSSEGACIPSATTTVSTIARRYNVSSVCGRWRRERRYSVSVYQAAGGEDAATMYPATEITDFP</sequence>
<comment type="caution">
    <text evidence="1">The sequence shown here is derived from an EMBL/GenBank/DDBJ whole genome shotgun (WGS) entry which is preliminary data.</text>
</comment>
<accession>A0AAV7US03</accession>
<gene>
    <name evidence="1" type="ORF">NDU88_000743</name>
</gene>
<dbReference type="EMBL" id="JANPWB010000004">
    <property type="protein sequence ID" value="KAJ1191427.1"/>
    <property type="molecule type" value="Genomic_DNA"/>
</dbReference>
<proteinExistence type="predicted"/>
<evidence type="ECO:0000313" key="1">
    <source>
        <dbReference type="EMBL" id="KAJ1191427.1"/>
    </source>
</evidence>
<keyword evidence="2" id="KW-1185">Reference proteome</keyword>
<organism evidence="1 2">
    <name type="scientific">Pleurodeles waltl</name>
    <name type="common">Iberian ribbed newt</name>
    <dbReference type="NCBI Taxonomy" id="8319"/>
    <lineage>
        <taxon>Eukaryota</taxon>
        <taxon>Metazoa</taxon>
        <taxon>Chordata</taxon>
        <taxon>Craniata</taxon>
        <taxon>Vertebrata</taxon>
        <taxon>Euteleostomi</taxon>
        <taxon>Amphibia</taxon>
        <taxon>Batrachia</taxon>
        <taxon>Caudata</taxon>
        <taxon>Salamandroidea</taxon>
        <taxon>Salamandridae</taxon>
        <taxon>Pleurodelinae</taxon>
        <taxon>Pleurodeles</taxon>
    </lineage>
</organism>
<evidence type="ECO:0000313" key="2">
    <source>
        <dbReference type="Proteomes" id="UP001066276"/>
    </source>
</evidence>
<protein>
    <submittedName>
        <fullName evidence="1">Uncharacterized protein</fullName>
    </submittedName>
</protein>